<dbReference type="EMBL" id="LTAN01000011">
    <property type="protein sequence ID" value="OBR02126.1"/>
    <property type="molecule type" value="Genomic_DNA"/>
</dbReference>
<dbReference type="OrthoDB" id="5238236at2759"/>
<accession>A0A1B7XQT7</accession>
<evidence type="ECO:0000313" key="2">
    <source>
        <dbReference type="EMBL" id="OBR02126.1"/>
    </source>
</evidence>
<dbReference type="AlphaFoldDB" id="A0A1B7XQT7"/>
<feature type="region of interest" description="Disordered" evidence="1">
    <location>
        <begin position="1"/>
        <end position="23"/>
    </location>
</feature>
<name>A0A1B7XQT7_COLHI</name>
<evidence type="ECO:0000256" key="1">
    <source>
        <dbReference type="SAM" id="MobiDB-lite"/>
    </source>
</evidence>
<keyword evidence="3" id="KW-1185">Reference proteome</keyword>
<dbReference type="VEuPathDB" id="FungiDB:CH63R_14427"/>
<dbReference type="GeneID" id="28873508"/>
<evidence type="ECO:0000313" key="3">
    <source>
        <dbReference type="Proteomes" id="UP000092177"/>
    </source>
</evidence>
<dbReference type="RefSeq" id="XP_018150644.1">
    <property type="nucleotide sequence ID" value="XM_018309401.1"/>
</dbReference>
<dbReference type="PANTHER" id="PTHR38795:SF1">
    <property type="entry name" value="DUF6604 DOMAIN-CONTAINING PROTEIN"/>
    <property type="match status" value="1"/>
</dbReference>
<sequence length="672" mass="75906">MRAEYKKREPRACFRQPPQPHRSALKTDTICQRSVNTTPTATVPQTGQEKFQEDTIIPMEFFTEFITFIRLIPNYPVEDEFLREMRRFDKTPDVSFQLVLTAQIFLDIHHTIRAATQWSFEAMAKESGVMVNSLERHQEFHENLKIDHWPSFNDRKLREFSRLIKWMGEDPVHGAKAELYARMGRTVPSEMEVHRILIYSPVLSGLFLFRLRAEMYDVGLAVANAWGSITYTAHLYNALQRTGLWGSRPPPSQDAADAGHQRGRPVSSMFNIVARRAYQQKGSLGSGDLIMTQIDNPQELRARDRLRKQKAKARTARKDWTTGGLVPEGLAATLSVALECESLEMAFPYLATHRWCWSLLRSVKEACDSVPREPYQPAYTEEKDTELPWVVGYILMAAAGVGEAPDLMLLHRAAESCNAMIGSEAGMLAISVRRSISKNIQFREKEPWEGRDISHFVVSARGDDANGPVAQRLVAVQLNYVLQPSKTGYISVRKAAGLSVGRTASNGRDPLIDPAASKCKDMMQTLLLPPASIPVLERFAVECKWDEFQSILRSENLNFNKATNTIRLALYHNEEAHFFVPPEESSSSQTPKAIISRSCGNSETTMRREKTYLFEVNIPLQKPVVEGAESQAIDDISTDDEKTVPKPNFVFQHAPCHSQVRLAASYPSIEMT</sequence>
<dbReference type="KEGG" id="chig:CH63R_14427"/>
<reference evidence="3" key="1">
    <citation type="journal article" date="2017" name="BMC Genomics">
        <title>Gapless genome assembly of Colletotrichum higginsianum reveals chromosome structure and association of transposable elements with secondary metabolite gene clusters.</title>
        <authorList>
            <person name="Dallery J.-F."/>
            <person name="Lapalu N."/>
            <person name="Zampounis A."/>
            <person name="Pigne S."/>
            <person name="Luyten I."/>
            <person name="Amselem J."/>
            <person name="Wittenberg A.H.J."/>
            <person name="Zhou S."/>
            <person name="de Queiroz M.V."/>
            <person name="Robin G.P."/>
            <person name="Auger A."/>
            <person name="Hainaut M."/>
            <person name="Henrissat B."/>
            <person name="Kim K.-T."/>
            <person name="Lee Y.-H."/>
            <person name="Lespinet O."/>
            <person name="Schwartz D.C."/>
            <person name="Thon M.R."/>
            <person name="O'Connell R.J."/>
        </authorList>
    </citation>
    <scope>NUCLEOTIDE SEQUENCE [LARGE SCALE GENOMIC DNA]</scope>
    <source>
        <strain evidence="3">IMI 349063</strain>
    </source>
</reference>
<gene>
    <name evidence="2" type="ORF">CH63R_14427</name>
</gene>
<protein>
    <submittedName>
        <fullName evidence="2">Ank-repeat protein mbp1</fullName>
    </submittedName>
</protein>
<dbReference type="PANTHER" id="PTHR38795">
    <property type="entry name" value="DUF6604 DOMAIN-CONTAINING PROTEIN"/>
    <property type="match status" value="1"/>
</dbReference>
<proteinExistence type="predicted"/>
<dbReference type="Proteomes" id="UP000092177">
    <property type="component" value="Chromosome 11"/>
</dbReference>
<comment type="caution">
    <text evidence="2">The sequence shown here is derived from an EMBL/GenBank/DDBJ whole genome shotgun (WGS) entry which is preliminary data.</text>
</comment>
<organism evidence="2 3">
    <name type="scientific">Colletotrichum higginsianum (strain IMI 349063)</name>
    <name type="common">Crucifer anthracnose fungus</name>
    <dbReference type="NCBI Taxonomy" id="759273"/>
    <lineage>
        <taxon>Eukaryota</taxon>
        <taxon>Fungi</taxon>
        <taxon>Dikarya</taxon>
        <taxon>Ascomycota</taxon>
        <taxon>Pezizomycotina</taxon>
        <taxon>Sordariomycetes</taxon>
        <taxon>Hypocreomycetidae</taxon>
        <taxon>Glomerellales</taxon>
        <taxon>Glomerellaceae</taxon>
        <taxon>Colletotrichum</taxon>
        <taxon>Colletotrichum destructivum species complex</taxon>
    </lineage>
</organism>
<feature type="compositionally biased region" description="Basic and acidic residues" evidence="1">
    <location>
        <begin position="1"/>
        <end position="12"/>
    </location>
</feature>